<accession>A0ABU2UWV7</accession>
<gene>
    <name evidence="5" type="ORF">RM863_37255</name>
</gene>
<dbReference type="Gene3D" id="3.40.50.1820">
    <property type="entry name" value="alpha/beta hydrolase"/>
    <property type="match status" value="1"/>
</dbReference>
<dbReference type="Pfam" id="PF00550">
    <property type="entry name" value="PP-binding"/>
    <property type="match status" value="1"/>
</dbReference>
<dbReference type="InterPro" id="IPR023213">
    <property type="entry name" value="CAT-like_dom_sf"/>
</dbReference>
<dbReference type="InterPro" id="IPR020806">
    <property type="entry name" value="PKS_PP-bd"/>
</dbReference>
<dbReference type="Gene3D" id="3.30.300.30">
    <property type="match status" value="1"/>
</dbReference>
<evidence type="ECO:0000313" key="6">
    <source>
        <dbReference type="Proteomes" id="UP001180489"/>
    </source>
</evidence>
<dbReference type="InterPro" id="IPR001242">
    <property type="entry name" value="Condensation_dom"/>
</dbReference>
<dbReference type="Proteomes" id="UP001180489">
    <property type="component" value="Unassembled WGS sequence"/>
</dbReference>
<dbReference type="PANTHER" id="PTHR45527">
    <property type="entry name" value="NONRIBOSOMAL PEPTIDE SYNTHETASE"/>
    <property type="match status" value="1"/>
</dbReference>
<dbReference type="PROSITE" id="PS00455">
    <property type="entry name" value="AMP_BINDING"/>
    <property type="match status" value="1"/>
</dbReference>
<dbReference type="InterPro" id="IPR025110">
    <property type="entry name" value="AMP-bd_C"/>
</dbReference>
<dbReference type="Gene3D" id="3.30.559.30">
    <property type="entry name" value="Nonribosomal peptide synthetase, condensation domain"/>
    <property type="match status" value="1"/>
</dbReference>
<feature type="domain" description="Carrier" evidence="4">
    <location>
        <begin position="924"/>
        <end position="999"/>
    </location>
</feature>
<dbReference type="PANTHER" id="PTHR45527:SF1">
    <property type="entry name" value="FATTY ACID SYNTHASE"/>
    <property type="match status" value="1"/>
</dbReference>
<dbReference type="InterPro" id="IPR020845">
    <property type="entry name" value="AMP-binding_CS"/>
</dbReference>
<evidence type="ECO:0000259" key="4">
    <source>
        <dbReference type="PROSITE" id="PS50075"/>
    </source>
</evidence>
<evidence type="ECO:0000256" key="1">
    <source>
        <dbReference type="ARBA" id="ARBA00001957"/>
    </source>
</evidence>
<comment type="caution">
    <text evidence="5">The sequence shown here is derived from an EMBL/GenBank/DDBJ whole genome shotgun (WGS) entry which is preliminary data.</text>
</comment>
<evidence type="ECO:0000256" key="3">
    <source>
        <dbReference type="ARBA" id="ARBA00022553"/>
    </source>
</evidence>
<comment type="cofactor">
    <cofactor evidence="1">
        <name>pantetheine 4'-phosphate</name>
        <dbReference type="ChEBI" id="CHEBI:47942"/>
    </cofactor>
</comment>
<dbReference type="SUPFAM" id="SSF47336">
    <property type="entry name" value="ACP-like"/>
    <property type="match status" value="1"/>
</dbReference>
<dbReference type="PROSITE" id="PS50075">
    <property type="entry name" value="CARRIER"/>
    <property type="match status" value="1"/>
</dbReference>
<organism evidence="5 6">
    <name type="scientific">Streptomyces hintoniae</name>
    <dbReference type="NCBI Taxonomy" id="3075521"/>
    <lineage>
        <taxon>Bacteria</taxon>
        <taxon>Bacillati</taxon>
        <taxon>Actinomycetota</taxon>
        <taxon>Actinomycetes</taxon>
        <taxon>Kitasatosporales</taxon>
        <taxon>Streptomycetaceae</taxon>
        <taxon>Streptomyces</taxon>
    </lineage>
</organism>
<dbReference type="EMBL" id="JAVRFF010000073">
    <property type="protein sequence ID" value="MDT0477785.1"/>
    <property type="molecule type" value="Genomic_DNA"/>
</dbReference>
<dbReference type="InterPro" id="IPR036736">
    <property type="entry name" value="ACP-like_sf"/>
</dbReference>
<dbReference type="Gene3D" id="3.40.50.12780">
    <property type="entry name" value="N-terminal domain of ligase-like"/>
    <property type="match status" value="1"/>
</dbReference>
<dbReference type="CDD" id="cd12117">
    <property type="entry name" value="A_NRPS_Srf_like"/>
    <property type="match status" value="1"/>
</dbReference>
<dbReference type="SMART" id="SM00823">
    <property type="entry name" value="PKS_PP"/>
    <property type="match status" value="1"/>
</dbReference>
<name>A0ABU2UWV7_9ACTN</name>
<evidence type="ECO:0000313" key="5">
    <source>
        <dbReference type="EMBL" id="MDT0477785.1"/>
    </source>
</evidence>
<evidence type="ECO:0000256" key="2">
    <source>
        <dbReference type="ARBA" id="ARBA00022450"/>
    </source>
</evidence>
<reference evidence="5" key="1">
    <citation type="submission" date="2024-05" db="EMBL/GenBank/DDBJ databases">
        <title>30 novel species of actinomycetes from the DSMZ collection.</title>
        <authorList>
            <person name="Nouioui I."/>
        </authorList>
    </citation>
    <scope>NUCLEOTIDE SEQUENCE</scope>
    <source>
        <strain evidence="5">DSM 41014</strain>
    </source>
</reference>
<dbReference type="Gene3D" id="3.30.559.10">
    <property type="entry name" value="Chloramphenicol acetyltransferase-like domain"/>
    <property type="match status" value="1"/>
</dbReference>
<keyword evidence="2" id="KW-0596">Phosphopantetheine</keyword>
<dbReference type="InterPro" id="IPR000873">
    <property type="entry name" value="AMP-dep_synth/lig_dom"/>
</dbReference>
<sequence>MTVRLRGTLDVAAMRAAVTDLVVHHGKAEHAEVRMRWEVTHCSEEALHDLLAEAASDCSLSADEPSVRCHILSTDADSHVLLLVLHLVACKCSLAGTLSDLAAYYAARRPGEERGSVRRTAGTWRRCDLMDRADLSPSVLSEQLGYWREALAGLPEEITLPIDRPRPASPSYRTAVHETRIGTELHDWLVAFAQERGVWVFMLIQAALAGLLSRLGAGTDIPLGTSVRGRTNDAWDESAGCSGNTLVLRTDVSGDPSLHDLLTRVRQTDLDAYANQDLPFEHLLAAMAPPRSSARHPLFQVMLVLRDDVTAHAEFAGLKAEARVFDLSMARLDLVVELAEERTPDEMAAGIDVSVRYSTDLFDRESIVALTDRLFRCVEAALADPARPMSELAVLSDTERKTLLVDWNGAPALLSADRPVHELFEHQVAERPGADALVFGEERLTYRALDVRANQLAHHLVAAGLRRGDVVGVYLERGFEQVIAVLAVLKAGGTYTMLDPDLPVSRVDTLIGHASARAVVTRASLGERLLPGRPELLVCLDTDAEAIARQPVHGLGHRAGPLDAACIMFTSGSTGEPKGVVTPHRAIVGTMLGQDFTEMKPSQVWLQCSPVSWDAFALELFGALLSGGACVLQPGQRPEPALIASLVQKHEVTTLHVSASLLNFLLDEHPAAFTGVRQVMTGGEAASMHHVMRLIREFPQIVLVNGYSPVESTIFTLTHRITGEDGTRPSIPVGRPLRGKGLYVLDGNLALTAPGVVGELYMSGVGLTHGYVGRPSLTAERFVACPFGAPGERMYRTGDLVRWRRDGIMEYLGRADEQVKIRGFRIEPAEVQSVLAKYPGLVRTAVVVREDAPGDKRLVGYVVAREGIGVDPASVRAFVAERLPYYLVPSAVVVVDALPMTPTGKLDRRALPAPALSPREASREPRSEQERILCGLFAEILGADRVGIDDSFFDLGGHSLHATKLVNRIRSALGAELSIKAVFETPTVAVLSGRLTKARDAGPALRARSSTSS</sequence>
<dbReference type="SUPFAM" id="SSF52777">
    <property type="entry name" value="CoA-dependent acyltransferases"/>
    <property type="match status" value="2"/>
</dbReference>
<keyword evidence="3" id="KW-0597">Phosphoprotein</keyword>
<dbReference type="SUPFAM" id="SSF56801">
    <property type="entry name" value="Acetyl-CoA synthetase-like"/>
    <property type="match status" value="1"/>
</dbReference>
<dbReference type="InterPro" id="IPR042099">
    <property type="entry name" value="ANL_N_sf"/>
</dbReference>
<dbReference type="InterPro" id="IPR010071">
    <property type="entry name" value="AA_adenyl_dom"/>
</dbReference>
<dbReference type="InterPro" id="IPR029058">
    <property type="entry name" value="AB_hydrolase_fold"/>
</dbReference>
<dbReference type="InterPro" id="IPR006162">
    <property type="entry name" value="Ppantetheine_attach_site"/>
</dbReference>
<protein>
    <submittedName>
        <fullName evidence="5">Amino acid adenylation domain-containing protein</fullName>
    </submittedName>
</protein>
<dbReference type="PROSITE" id="PS00012">
    <property type="entry name" value="PHOSPHOPANTETHEINE"/>
    <property type="match status" value="1"/>
</dbReference>
<dbReference type="NCBIfam" id="TIGR01733">
    <property type="entry name" value="AA-adenyl-dom"/>
    <property type="match status" value="1"/>
</dbReference>
<dbReference type="InterPro" id="IPR045851">
    <property type="entry name" value="AMP-bd_C_sf"/>
</dbReference>
<dbReference type="Pfam" id="PF13193">
    <property type="entry name" value="AMP-binding_C"/>
    <property type="match status" value="1"/>
</dbReference>
<proteinExistence type="predicted"/>
<keyword evidence="6" id="KW-1185">Reference proteome</keyword>
<dbReference type="InterPro" id="IPR009081">
    <property type="entry name" value="PP-bd_ACP"/>
</dbReference>
<dbReference type="Pfam" id="PF00668">
    <property type="entry name" value="Condensation"/>
    <property type="match status" value="1"/>
</dbReference>
<dbReference type="Pfam" id="PF00501">
    <property type="entry name" value="AMP-binding"/>
    <property type="match status" value="1"/>
</dbReference>